<sequence>MKLKTLTLGLAAAGMSMSSLAMTTVEYWTTQTQSDRMQTIEVMADVFEALNPGIDIKLVAVDENDIPKQIAAAAASNTLPDMIEVGSNLSLAFSEQGIVDLEATTEVINNVGIDRFYTGALKLVEDPAKKQYVALPYRGWVQGIWYRADWFEEAGLEPPTTWESIEKAAKHFNNPKENQYGILIGTKADSYAEQVYTQFALSNDAPQFDRNGKLIFNSEAQKEVLDFYKTLSQYTPPGPQTWRARDYYLQGKLAMFFYSTYIMDDIALAEAAASSLSNENFSDLKGATFDPDLAKNTRLATTITHTSPSTFGTLVGFSIMKNDNQAEVDATKAFIEYMNERDQVVAYSHMAPGGHLPMLRDIAETDEFLNDPKGIFANYGKESIKEIIAGFENIKNFSIVDGKAFPESGEIFSKQIIPRMIYSAVIEDKDTQASLDWAEEQMMQVAK</sequence>
<keyword evidence="3" id="KW-0813">Transport</keyword>
<reference evidence="6 7" key="1">
    <citation type="submission" date="2021-02" db="EMBL/GenBank/DDBJ databases">
        <authorList>
            <person name="Park J.-S."/>
        </authorList>
    </citation>
    <scope>NUCLEOTIDE SEQUENCE [LARGE SCALE GENOMIC DNA]</scope>
    <source>
        <strain evidence="6 7">188UL20-2</strain>
    </source>
</reference>
<proteinExistence type="inferred from homology"/>
<dbReference type="InterPro" id="IPR050490">
    <property type="entry name" value="Bact_solute-bd_prot1"/>
</dbReference>
<organism evidence="6 7">
    <name type="scientific">Vibrio ulleungensis</name>
    <dbReference type="NCBI Taxonomy" id="2807619"/>
    <lineage>
        <taxon>Bacteria</taxon>
        <taxon>Pseudomonadati</taxon>
        <taxon>Pseudomonadota</taxon>
        <taxon>Gammaproteobacteria</taxon>
        <taxon>Vibrionales</taxon>
        <taxon>Vibrionaceae</taxon>
        <taxon>Vibrio</taxon>
    </lineage>
</organism>
<comment type="caution">
    <text evidence="6">The sequence shown here is derived from an EMBL/GenBank/DDBJ whole genome shotgun (WGS) entry which is preliminary data.</text>
</comment>
<dbReference type="InterPro" id="IPR006059">
    <property type="entry name" value="SBP"/>
</dbReference>
<accession>A0ABS2HCN4</accession>
<keyword evidence="4 5" id="KW-0732">Signal</keyword>
<evidence type="ECO:0000256" key="2">
    <source>
        <dbReference type="ARBA" id="ARBA00008520"/>
    </source>
</evidence>
<dbReference type="RefSeq" id="WP_205156503.1">
    <property type="nucleotide sequence ID" value="NZ_JAFEUM010000001.1"/>
</dbReference>
<dbReference type="PANTHER" id="PTHR43649:SF34">
    <property type="entry name" value="ABC TRANSPORTER PERIPLASMIC-BINDING PROTEIN YCJN-RELATED"/>
    <property type="match status" value="1"/>
</dbReference>
<dbReference type="Pfam" id="PF01547">
    <property type="entry name" value="SBP_bac_1"/>
    <property type="match status" value="1"/>
</dbReference>
<feature type="chain" id="PRO_5046345873" evidence="5">
    <location>
        <begin position="22"/>
        <end position="447"/>
    </location>
</feature>
<evidence type="ECO:0000313" key="6">
    <source>
        <dbReference type="EMBL" id="MBM7034841.1"/>
    </source>
</evidence>
<gene>
    <name evidence="6" type="ORF">JQC93_00370</name>
</gene>
<evidence type="ECO:0000256" key="1">
    <source>
        <dbReference type="ARBA" id="ARBA00004418"/>
    </source>
</evidence>
<keyword evidence="7" id="KW-1185">Reference proteome</keyword>
<dbReference type="SUPFAM" id="SSF53850">
    <property type="entry name" value="Periplasmic binding protein-like II"/>
    <property type="match status" value="1"/>
</dbReference>
<dbReference type="EMBL" id="JAFEUM010000001">
    <property type="protein sequence ID" value="MBM7034841.1"/>
    <property type="molecule type" value="Genomic_DNA"/>
</dbReference>
<feature type="signal peptide" evidence="5">
    <location>
        <begin position="1"/>
        <end position="21"/>
    </location>
</feature>
<dbReference type="PANTHER" id="PTHR43649">
    <property type="entry name" value="ARABINOSE-BINDING PROTEIN-RELATED"/>
    <property type="match status" value="1"/>
</dbReference>
<comment type="similarity">
    <text evidence="2">Belongs to the bacterial solute-binding protein 1 family.</text>
</comment>
<evidence type="ECO:0000256" key="5">
    <source>
        <dbReference type="SAM" id="SignalP"/>
    </source>
</evidence>
<evidence type="ECO:0000256" key="3">
    <source>
        <dbReference type="ARBA" id="ARBA00022448"/>
    </source>
</evidence>
<dbReference type="Gene3D" id="3.40.190.10">
    <property type="entry name" value="Periplasmic binding protein-like II"/>
    <property type="match status" value="1"/>
</dbReference>
<evidence type="ECO:0000313" key="7">
    <source>
        <dbReference type="Proteomes" id="UP000809621"/>
    </source>
</evidence>
<name>A0ABS2HCN4_9VIBR</name>
<evidence type="ECO:0000256" key="4">
    <source>
        <dbReference type="ARBA" id="ARBA00022729"/>
    </source>
</evidence>
<dbReference type="Proteomes" id="UP000809621">
    <property type="component" value="Unassembled WGS sequence"/>
</dbReference>
<protein>
    <submittedName>
        <fullName evidence="6">Extracellular solute-binding protein</fullName>
    </submittedName>
</protein>
<comment type="subcellular location">
    <subcellularLocation>
        <location evidence="1">Periplasm</location>
    </subcellularLocation>
</comment>